<keyword evidence="2" id="KW-0479">Metal-binding</keyword>
<dbReference type="PANTHER" id="PTHR10458:SF22">
    <property type="entry name" value="PEPTIDE DEFORMYLASE"/>
    <property type="match status" value="1"/>
</dbReference>
<sequence>MSERPAPGAAGDGWPDGLPRGKVRPILIHPHPDLRRVCEFAGYLSAAEQQDLAGDLLASMYHAQGRGLAAPQIGRAHRVFVMDAGWKAGRPSPLVALDPEIVDQSTETDEAEEQCLSIPGQPMVVSRPAWVTACWYDLQGKRHQRQLTRAEARIFQHEFDHLDGRLIVDVT</sequence>
<dbReference type="SUPFAM" id="SSF56420">
    <property type="entry name" value="Peptide deformylase"/>
    <property type="match status" value="1"/>
</dbReference>
<reference evidence="4 5" key="1">
    <citation type="submission" date="2016-10" db="EMBL/GenBank/DDBJ databases">
        <authorList>
            <person name="de Groot N.N."/>
        </authorList>
    </citation>
    <scope>NUCLEOTIDE SEQUENCE [LARGE SCALE GENOMIC DNA]</scope>
    <source>
        <strain evidence="4 5">DSM 17862</strain>
    </source>
</reference>
<comment type="function">
    <text evidence="2">Removes the formyl group from the N-terminal Met of newly synthesized proteins. Requires at least a dipeptide for an efficient rate of reaction. N-terminal L-methionine is a prerequisite for activity but the enzyme has broad specificity at other positions.</text>
</comment>
<keyword evidence="2" id="KW-0378">Hydrolase</keyword>
<dbReference type="GO" id="GO:0046872">
    <property type="term" value="F:metal ion binding"/>
    <property type="evidence" value="ECO:0007669"/>
    <property type="project" value="UniProtKB-KW"/>
</dbReference>
<dbReference type="InterPro" id="IPR023635">
    <property type="entry name" value="Peptide_deformylase"/>
</dbReference>
<dbReference type="OrthoDB" id="9804313at2"/>
<feature type="region of interest" description="Disordered" evidence="3">
    <location>
        <begin position="1"/>
        <end position="21"/>
    </location>
</feature>
<comment type="cofactor">
    <cofactor evidence="2">
        <name>Fe(2+)</name>
        <dbReference type="ChEBI" id="CHEBI:29033"/>
    </cofactor>
    <text evidence="2">Binds 1 Fe(2+) ion.</text>
</comment>
<keyword evidence="2" id="KW-0648">Protein biosynthesis</keyword>
<dbReference type="STRING" id="364199.SAMN04489858_105141"/>
<dbReference type="EC" id="3.5.1.88" evidence="2"/>
<dbReference type="PRINTS" id="PR01576">
    <property type="entry name" value="PDEFORMYLASE"/>
</dbReference>
<dbReference type="PIRSF" id="PIRSF004749">
    <property type="entry name" value="Pep_def"/>
    <property type="match status" value="1"/>
</dbReference>
<dbReference type="CDD" id="cd00487">
    <property type="entry name" value="Pep_deformylase"/>
    <property type="match status" value="1"/>
</dbReference>
<accession>A0A1I0EGA6</accession>
<evidence type="ECO:0000256" key="2">
    <source>
        <dbReference type="HAMAP-Rule" id="MF_00163"/>
    </source>
</evidence>
<dbReference type="InterPro" id="IPR036821">
    <property type="entry name" value="Peptide_deformylase_sf"/>
</dbReference>
<dbReference type="RefSeq" id="WP_090734236.1">
    <property type="nucleotide sequence ID" value="NZ_FOHO01000005.1"/>
</dbReference>
<dbReference type="PANTHER" id="PTHR10458">
    <property type="entry name" value="PEPTIDE DEFORMYLASE"/>
    <property type="match status" value="1"/>
</dbReference>
<evidence type="ECO:0000313" key="4">
    <source>
        <dbReference type="EMBL" id="SET44276.1"/>
    </source>
</evidence>
<protein>
    <recommendedName>
        <fullName evidence="2">Peptide deformylase</fullName>
        <shortName evidence="2">PDF</shortName>
        <ecNumber evidence="2">3.5.1.88</ecNumber>
    </recommendedName>
    <alternativeName>
        <fullName evidence="2">Polypeptide deformylase</fullName>
    </alternativeName>
</protein>
<dbReference type="AlphaFoldDB" id="A0A1I0EGA6"/>
<dbReference type="EMBL" id="FOHO01000005">
    <property type="protein sequence ID" value="SET44276.1"/>
    <property type="molecule type" value="Genomic_DNA"/>
</dbReference>
<dbReference type="GO" id="GO:0042586">
    <property type="term" value="F:peptide deformylase activity"/>
    <property type="evidence" value="ECO:0007669"/>
    <property type="project" value="UniProtKB-UniRule"/>
</dbReference>
<dbReference type="NCBIfam" id="TIGR00079">
    <property type="entry name" value="pept_deformyl"/>
    <property type="match status" value="1"/>
</dbReference>
<feature type="active site" evidence="2">
    <location>
        <position position="158"/>
    </location>
</feature>
<feature type="binding site" evidence="2">
    <location>
        <position position="115"/>
    </location>
    <ligand>
        <name>Fe cation</name>
        <dbReference type="ChEBI" id="CHEBI:24875"/>
    </ligand>
</feature>
<organism evidence="4 5">
    <name type="scientific">Paracoccus homiensis</name>
    <dbReference type="NCBI Taxonomy" id="364199"/>
    <lineage>
        <taxon>Bacteria</taxon>
        <taxon>Pseudomonadati</taxon>
        <taxon>Pseudomonadota</taxon>
        <taxon>Alphaproteobacteria</taxon>
        <taxon>Rhodobacterales</taxon>
        <taxon>Paracoccaceae</taxon>
        <taxon>Paracoccus</taxon>
    </lineage>
</organism>
<evidence type="ECO:0000256" key="1">
    <source>
        <dbReference type="ARBA" id="ARBA00010759"/>
    </source>
</evidence>
<gene>
    <name evidence="2" type="primary">def</name>
    <name evidence="4" type="ORF">SAMN04489858_105141</name>
</gene>
<dbReference type="Pfam" id="PF01327">
    <property type="entry name" value="Pep_deformylase"/>
    <property type="match status" value="1"/>
</dbReference>
<dbReference type="HAMAP" id="MF_00163">
    <property type="entry name" value="Pep_deformylase"/>
    <property type="match status" value="1"/>
</dbReference>
<feature type="binding site" evidence="2">
    <location>
        <position position="157"/>
    </location>
    <ligand>
        <name>Fe cation</name>
        <dbReference type="ChEBI" id="CHEBI:24875"/>
    </ligand>
</feature>
<keyword evidence="5" id="KW-1185">Reference proteome</keyword>
<dbReference type="Gene3D" id="3.90.45.10">
    <property type="entry name" value="Peptide deformylase"/>
    <property type="match status" value="1"/>
</dbReference>
<name>A0A1I0EGA6_9RHOB</name>
<evidence type="ECO:0000313" key="5">
    <source>
        <dbReference type="Proteomes" id="UP000199180"/>
    </source>
</evidence>
<evidence type="ECO:0000256" key="3">
    <source>
        <dbReference type="SAM" id="MobiDB-lite"/>
    </source>
</evidence>
<comment type="similarity">
    <text evidence="1 2">Belongs to the polypeptide deformylase family.</text>
</comment>
<dbReference type="Proteomes" id="UP000199180">
    <property type="component" value="Unassembled WGS sequence"/>
</dbReference>
<proteinExistence type="inferred from homology"/>
<feature type="binding site" evidence="2">
    <location>
        <position position="161"/>
    </location>
    <ligand>
        <name>Fe cation</name>
        <dbReference type="ChEBI" id="CHEBI:24875"/>
    </ligand>
</feature>
<dbReference type="GO" id="GO:0006412">
    <property type="term" value="P:translation"/>
    <property type="evidence" value="ECO:0007669"/>
    <property type="project" value="UniProtKB-UniRule"/>
</dbReference>
<feature type="compositionally biased region" description="Low complexity" evidence="3">
    <location>
        <begin position="1"/>
        <end position="18"/>
    </location>
</feature>
<keyword evidence="2" id="KW-0408">Iron</keyword>
<comment type="catalytic activity">
    <reaction evidence="2">
        <text>N-terminal N-formyl-L-methionyl-[peptide] + H2O = N-terminal L-methionyl-[peptide] + formate</text>
        <dbReference type="Rhea" id="RHEA:24420"/>
        <dbReference type="Rhea" id="RHEA-COMP:10639"/>
        <dbReference type="Rhea" id="RHEA-COMP:10640"/>
        <dbReference type="ChEBI" id="CHEBI:15377"/>
        <dbReference type="ChEBI" id="CHEBI:15740"/>
        <dbReference type="ChEBI" id="CHEBI:49298"/>
        <dbReference type="ChEBI" id="CHEBI:64731"/>
        <dbReference type="EC" id="3.5.1.88"/>
    </reaction>
</comment>